<evidence type="ECO:0000313" key="1">
    <source>
        <dbReference type="EMBL" id="KAG2324869.1"/>
    </source>
</evidence>
<gene>
    <name evidence="1" type="ORF">Bca52824_007597</name>
</gene>
<accession>A0A8X7W6J1</accession>
<dbReference type="AlphaFoldDB" id="A0A8X7W6J1"/>
<comment type="caution">
    <text evidence="1">The sequence shown here is derived from an EMBL/GenBank/DDBJ whole genome shotgun (WGS) entry which is preliminary data.</text>
</comment>
<name>A0A8X7W6J1_BRACI</name>
<keyword evidence="2" id="KW-1185">Reference proteome</keyword>
<proteinExistence type="predicted"/>
<dbReference type="EMBL" id="JAAMPC010000002">
    <property type="protein sequence ID" value="KAG2324869.1"/>
    <property type="molecule type" value="Genomic_DNA"/>
</dbReference>
<evidence type="ECO:0000313" key="2">
    <source>
        <dbReference type="Proteomes" id="UP000886595"/>
    </source>
</evidence>
<organism evidence="1 2">
    <name type="scientific">Brassica carinata</name>
    <name type="common">Ethiopian mustard</name>
    <name type="synonym">Abyssinian cabbage</name>
    <dbReference type="NCBI Taxonomy" id="52824"/>
    <lineage>
        <taxon>Eukaryota</taxon>
        <taxon>Viridiplantae</taxon>
        <taxon>Streptophyta</taxon>
        <taxon>Embryophyta</taxon>
        <taxon>Tracheophyta</taxon>
        <taxon>Spermatophyta</taxon>
        <taxon>Magnoliopsida</taxon>
        <taxon>eudicotyledons</taxon>
        <taxon>Gunneridae</taxon>
        <taxon>Pentapetalae</taxon>
        <taxon>rosids</taxon>
        <taxon>malvids</taxon>
        <taxon>Brassicales</taxon>
        <taxon>Brassicaceae</taxon>
        <taxon>Brassiceae</taxon>
        <taxon>Brassica</taxon>
    </lineage>
</organism>
<dbReference type="Proteomes" id="UP000886595">
    <property type="component" value="Unassembled WGS sequence"/>
</dbReference>
<sequence length="73" mass="8229">MIKSSWSIESMDISTVIIKKPEVVDGESQRGLLLRVWDRLISLSVRGFGHLGAYSSQHPLRCPLWHVKILVSA</sequence>
<reference evidence="1 2" key="1">
    <citation type="submission" date="2020-02" db="EMBL/GenBank/DDBJ databases">
        <authorList>
            <person name="Ma Q."/>
            <person name="Huang Y."/>
            <person name="Song X."/>
            <person name="Pei D."/>
        </authorList>
    </citation>
    <scope>NUCLEOTIDE SEQUENCE [LARGE SCALE GENOMIC DNA]</scope>
    <source>
        <strain evidence="1">Sxm20200214</strain>
        <tissue evidence="1">Leaf</tissue>
    </source>
</reference>
<protein>
    <submittedName>
        <fullName evidence="1">Uncharacterized protein</fullName>
    </submittedName>
</protein>